<reference evidence="3" key="1">
    <citation type="submission" date="2021-01" db="EMBL/GenBank/DDBJ databases">
        <authorList>
            <person name="Corre E."/>
            <person name="Pelletier E."/>
            <person name="Niang G."/>
            <person name="Scheremetjew M."/>
            <person name="Finn R."/>
            <person name="Kale V."/>
            <person name="Holt S."/>
            <person name="Cochrane G."/>
            <person name="Meng A."/>
            <person name="Brown T."/>
            <person name="Cohen L."/>
        </authorList>
    </citation>
    <scope>NUCLEOTIDE SEQUENCE</scope>
    <source>
        <strain evidence="3">B650</strain>
    </source>
</reference>
<feature type="chain" id="PRO_5036393825" description="RxLR effector protein" evidence="1">
    <location>
        <begin position="20"/>
        <end position="201"/>
    </location>
</feature>
<dbReference type="EMBL" id="HBGY01028576">
    <property type="protein sequence ID" value="CAD9604054.1"/>
    <property type="molecule type" value="Transcribed_RNA"/>
</dbReference>
<evidence type="ECO:0000256" key="1">
    <source>
        <dbReference type="SAM" id="SignalP"/>
    </source>
</evidence>
<keyword evidence="1" id="KW-0732">Signal</keyword>
<accession>A0A6U2RWU3</accession>
<proteinExistence type="predicted"/>
<evidence type="ECO:0008006" key="4">
    <source>
        <dbReference type="Google" id="ProtNLM"/>
    </source>
</evidence>
<dbReference type="AlphaFoldDB" id="A0A6U2RWU3"/>
<organism evidence="3">
    <name type="scientific">Leptocylindrus danicus</name>
    <dbReference type="NCBI Taxonomy" id="163516"/>
    <lineage>
        <taxon>Eukaryota</taxon>
        <taxon>Sar</taxon>
        <taxon>Stramenopiles</taxon>
        <taxon>Ochrophyta</taxon>
        <taxon>Bacillariophyta</taxon>
        <taxon>Coscinodiscophyceae</taxon>
        <taxon>Chaetocerotophycidae</taxon>
        <taxon>Leptocylindrales</taxon>
        <taxon>Leptocylindraceae</taxon>
        <taxon>Leptocylindrus</taxon>
    </lineage>
</organism>
<evidence type="ECO:0000313" key="2">
    <source>
        <dbReference type="EMBL" id="CAD9604050.1"/>
    </source>
</evidence>
<name>A0A6U2RWU3_9STRA</name>
<evidence type="ECO:0000313" key="3">
    <source>
        <dbReference type="EMBL" id="CAD9604054.1"/>
    </source>
</evidence>
<dbReference type="EMBL" id="HBGY01028575">
    <property type="protein sequence ID" value="CAD9604050.1"/>
    <property type="molecule type" value="Transcribed_RNA"/>
</dbReference>
<feature type="signal peptide" evidence="1">
    <location>
        <begin position="1"/>
        <end position="19"/>
    </location>
</feature>
<gene>
    <name evidence="2" type="ORF">LDAN0321_LOCUS17665</name>
    <name evidence="3" type="ORF">LDAN0321_LOCUS17666</name>
</gene>
<protein>
    <recommendedName>
        <fullName evidence="4">RxLR effector protein</fullName>
    </recommendedName>
</protein>
<sequence>MKTSFTIFALASVLALTSASNKAATAIRAGNDNENKVKKVEEVTDEKGSNYDELEISEEELAQSIFVPDEFVNEFENMVVKPFNEDEMDMEYDLEFDADDENDRRKLWKKRRYRVLLCRRRGHGGKHYRKLQISKSDIDESKEEVAQEDQKRGLWDGGYGYGGHGHCFKYHYYKCCFRKRRHHYNGYKESDSYGSDSYDYR</sequence>